<evidence type="ECO:0000313" key="2">
    <source>
        <dbReference type="EMBL" id="PIC19383.1"/>
    </source>
</evidence>
<sequence length="191" mass="21468">MKKSFAQKEREFEENVLKQCERMRGNCGHMLCRDCIPTFVEIPQISFRDDGQIMVMEFRAKPTFEPTILWQKLVGNGAEEIMANSDRIKVVKQLEAGNVYYSALEIKEPTNDNNAGEYICTVQDNYGMLTAAFILKFEVPGGAPSLNRAQIMQQTYHGSSPLMHAVGGPSAGNVLVWKSEVEVTLNVERTD</sequence>
<keyword evidence="3" id="KW-1185">Reference proteome</keyword>
<dbReference type="InterPro" id="IPR007110">
    <property type="entry name" value="Ig-like_dom"/>
</dbReference>
<name>A0A2G5SWS2_9PELO</name>
<dbReference type="STRING" id="1611254.A0A2G5SWS2"/>
<dbReference type="PROSITE" id="PS50835">
    <property type="entry name" value="IG_LIKE"/>
    <property type="match status" value="1"/>
</dbReference>
<dbReference type="InterPro" id="IPR013783">
    <property type="entry name" value="Ig-like_fold"/>
</dbReference>
<dbReference type="AlphaFoldDB" id="A0A2G5SWS2"/>
<evidence type="ECO:0000313" key="3">
    <source>
        <dbReference type="Proteomes" id="UP000230233"/>
    </source>
</evidence>
<dbReference type="EMBL" id="PDUG01000006">
    <property type="protein sequence ID" value="PIC19383.1"/>
    <property type="molecule type" value="Genomic_DNA"/>
</dbReference>
<gene>
    <name evidence="2" type="primary">Cnig_chr_X.g24955</name>
    <name evidence="2" type="ORF">B9Z55_024955</name>
</gene>
<reference evidence="3" key="1">
    <citation type="submission" date="2017-10" db="EMBL/GenBank/DDBJ databases">
        <title>Rapid genome shrinkage in a self-fertile nematode reveals novel sperm competition proteins.</title>
        <authorList>
            <person name="Yin D."/>
            <person name="Schwarz E.M."/>
            <person name="Thomas C.G."/>
            <person name="Felde R.L."/>
            <person name="Korf I.F."/>
            <person name="Cutter A.D."/>
            <person name="Schartner C.M."/>
            <person name="Ralston E.J."/>
            <person name="Meyer B.J."/>
            <person name="Haag E.S."/>
        </authorList>
    </citation>
    <scope>NUCLEOTIDE SEQUENCE [LARGE SCALE GENOMIC DNA]</scope>
    <source>
        <strain evidence="3">JU1422</strain>
    </source>
</reference>
<accession>A0A2G5SWS2</accession>
<dbReference type="SUPFAM" id="SSF48726">
    <property type="entry name" value="Immunoglobulin"/>
    <property type="match status" value="1"/>
</dbReference>
<dbReference type="OrthoDB" id="504170at2759"/>
<comment type="caution">
    <text evidence="2">The sequence shown here is derived from an EMBL/GenBank/DDBJ whole genome shotgun (WGS) entry which is preliminary data.</text>
</comment>
<proteinExistence type="predicted"/>
<dbReference type="Proteomes" id="UP000230233">
    <property type="component" value="Chromosome X"/>
</dbReference>
<organism evidence="2 3">
    <name type="scientific">Caenorhabditis nigoni</name>
    <dbReference type="NCBI Taxonomy" id="1611254"/>
    <lineage>
        <taxon>Eukaryota</taxon>
        <taxon>Metazoa</taxon>
        <taxon>Ecdysozoa</taxon>
        <taxon>Nematoda</taxon>
        <taxon>Chromadorea</taxon>
        <taxon>Rhabditida</taxon>
        <taxon>Rhabditina</taxon>
        <taxon>Rhabditomorpha</taxon>
        <taxon>Rhabditoidea</taxon>
        <taxon>Rhabditidae</taxon>
        <taxon>Peloderinae</taxon>
        <taxon>Caenorhabditis</taxon>
    </lineage>
</organism>
<evidence type="ECO:0000259" key="1">
    <source>
        <dbReference type="PROSITE" id="PS50835"/>
    </source>
</evidence>
<feature type="domain" description="Ig-like" evidence="1">
    <location>
        <begin position="37"/>
        <end position="130"/>
    </location>
</feature>
<protein>
    <recommendedName>
        <fullName evidence="1">Ig-like domain-containing protein</fullName>
    </recommendedName>
</protein>
<dbReference type="Gene3D" id="2.60.40.10">
    <property type="entry name" value="Immunoglobulins"/>
    <property type="match status" value="1"/>
</dbReference>
<dbReference type="InterPro" id="IPR036179">
    <property type="entry name" value="Ig-like_dom_sf"/>
</dbReference>